<dbReference type="PANTHER" id="PTHR10900">
    <property type="entry name" value="PERIOSTIN-RELATED"/>
    <property type="match status" value="1"/>
</dbReference>
<gene>
    <name evidence="2" type="ORF">MB818_13275</name>
</gene>
<reference evidence="2" key="1">
    <citation type="submission" date="2022-02" db="EMBL/GenBank/DDBJ databases">
        <title>The genome sequence of Ruegeria sp. 1NDH52C.</title>
        <authorList>
            <person name="Du J."/>
        </authorList>
    </citation>
    <scope>NUCLEOTIDE SEQUENCE</scope>
    <source>
        <strain evidence="2">1NDH52C</strain>
    </source>
</reference>
<dbReference type="PROSITE" id="PS50213">
    <property type="entry name" value="FAS1"/>
    <property type="match status" value="2"/>
</dbReference>
<dbReference type="InterPro" id="IPR011049">
    <property type="entry name" value="Serralysin-like_metalloprot_C"/>
</dbReference>
<organism evidence="2 3">
    <name type="scientific">Ruegeria alba</name>
    <dbReference type="NCBI Taxonomy" id="2916756"/>
    <lineage>
        <taxon>Bacteria</taxon>
        <taxon>Pseudomonadati</taxon>
        <taxon>Pseudomonadota</taxon>
        <taxon>Alphaproteobacteria</taxon>
        <taxon>Rhodobacterales</taxon>
        <taxon>Roseobacteraceae</taxon>
        <taxon>Ruegeria</taxon>
    </lineage>
</organism>
<proteinExistence type="predicted"/>
<keyword evidence="3" id="KW-1185">Reference proteome</keyword>
<evidence type="ECO:0000313" key="3">
    <source>
        <dbReference type="Proteomes" id="UP001165279"/>
    </source>
</evidence>
<evidence type="ECO:0000313" key="2">
    <source>
        <dbReference type="EMBL" id="MCG6559179.1"/>
    </source>
</evidence>
<protein>
    <submittedName>
        <fullName evidence="2">Fasciclin domain-containing protein</fullName>
    </submittedName>
</protein>
<dbReference type="InterPro" id="IPR000782">
    <property type="entry name" value="FAS1_domain"/>
</dbReference>
<dbReference type="RefSeq" id="WP_234163458.1">
    <property type="nucleotide sequence ID" value="NZ_JAKOEM010000011.1"/>
</dbReference>
<dbReference type="Gene3D" id="2.150.10.10">
    <property type="entry name" value="Serralysin-like metalloprotease, C-terminal"/>
    <property type="match status" value="3"/>
</dbReference>
<dbReference type="SMART" id="SM00554">
    <property type="entry name" value="FAS1"/>
    <property type="match status" value="2"/>
</dbReference>
<dbReference type="InterPro" id="IPR050904">
    <property type="entry name" value="Adhesion/Biosynth-related"/>
</dbReference>
<dbReference type="SUPFAM" id="SSF51120">
    <property type="entry name" value="beta-Roll"/>
    <property type="match status" value="2"/>
</dbReference>
<feature type="domain" description="FAS1" evidence="1">
    <location>
        <begin position="1"/>
        <end position="156"/>
    </location>
</feature>
<dbReference type="EMBL" id="JAKOEM010000011">
    <property type="protein sequence ID" value="MCG6559179.1"/>
    <property type="molecule type" value="Genomic_DNA"/>
</dbReference>
<dbReference type="Gene3D" id="2.30.180.10">
    <property type="entry name" value="FAS1 domain"/>
    <property type="match status" value="2"/>
</dbReference>
<dbReference type="SUPFAM" id="SSF82153">
    <property type="entry name" value="FAS1 domain"/>
    <property type="match status" value="2"/>
</dbReference>
<accession>A0ABS9NZA9</accession>
<evidence type="ECO:0000259" key="1">
    <source>
        <dbReference type="PROSITE" id="PS50213"/>
    </source>
</evidence>
<dbReference type="InterPro" id="IPR001343">
    <property type="entry name" value="Hemolysn_Ca-bd"/>
</dbReference>
<dbReference type="Pfam" id="PF00353">
    <property type="entry name" value="HemolysinCabind"/>
    <property type="match status" value="3"/>
</dbReference>
<dbReference type="InterPro" id="IPR018511">
    <property type="entry name" value="Hemolysin-typ_Ca-bd_CS"/>
</dbReference>
<feature type="domain" description="FAS1" evidence="1">
    <location>
        <begin position="173"/>
        <end position="326"/>
    </location>
</feature>
<dbReference type="InterPro" id="IPR036378">
    <property type="entry name" value="FAS1_dom_sf"/>
</dbReference>
<sequence>MPTITDIAAGNADFSILVSALTFVDSELPGSNLVATLNDASGDFTVFAPTNAAFSKLAVDIGFDGDSTDNDAVTAFLTGAVPAETLRAVLLYHVAGESLEEAEIAAAGSLTTLQGGVVTLNAPTLVDLEPDLIDASLVTTDVAADNGIIHVIDRVMLPVDLPGNDAPTITGLVASSGELDDNGSDFDLLLAAVSAAGLGSALDDADADLTVFAPNDDAFLSLAQTLGYEGTDEAGALSFIVRGLNLLSGGDPIGLLTQVLTYHVAGESLQASQVLASDTITTLQGGSITIDGTSLGDLDPELPDPNIIATDIQAANGIVHVIDGVLVPADVLVSDGNNAVDLIFGEDIAESFDTGLDNDLIDAGGGDDVVRGGEGNDIILGADGNDRLLGDAGNDLLRGGDGNDTLNGAEGADTIIGGASDSDLGDWIYAGADSDLVDAGAGNDVVYGEGGADTISGGAGTDFLAGQDGNDVIAGNGLSDQIFGNAGDDFINGGFGFDRLNGGTGADKFYHLGIEDHGTDWIQDFNSEENDVLVFGQSDASIDDFVVHVTHAGGDGVARPGDDAVEEVFVDYQGQVIFALVDGAAQDSIMIRIDGTDYDLLA</sequence>
<dbReference type="Pfam" id="PF02469">
    <property type="entry name" value="Fasciclin"/>
    <property type="match status" value="2"/>
</dbReference>
<dbReference type="Proteomes" id="UP001165279">
    <property type="component" value="Unassembled WGS sequence"/>
</dbReference>
<comment type="caution">
    <text evidence="2">The sequence shown here is derived from an EMBL/GenBank/DDBJ whole genome shotgun (WGS) entry which is preliminary data.</text>
</comment>
<dbReference type="PRINTS" id="PR00313">
    <property type="entry name" value="CABNDNGRPT"/>
</dbReference>
<dbReference type="PROSITE" id="PS00330">
    <property type="entry name" value="HEMOLYSIN_CALCIUM"/>
    <property type="match status" value="3"/>
</dbReference>
<dbReference type="PANTHER" id="PTHR10900:SF77">
    <property type="entry name" value="FI19380P1"/>
    <property type="match status" value="1"/>
</dbReference>
<name>A0ABS9NZA9_9RHOB</name>